<reference evidence="3" key="1">
    <citation type="submission" date="2013-08" db="EMBL/GenBank/DDBJ databases">
        <title>Intrasporangium oryzae NRRL B-24470.</title>
        <authorList>
            <person name="Liu H."/>
            <person name="Wang G."/>
        </authorList>
    </citation>
    <scope>NUCLEOTIDE SEQUENCE [LARGE SCALE GENOMIC DNA]</scope>
    <source>
        <strain evidence="3">Q5-1</strain>
    </source>
</reference>
<organism evidence="2 3">
    <name type="scientific">Intrasporangium chromatireducens Q5-1</name>
    <dbReference type="NCBI Taxonomy" id="584657"/>
    <lineage>
        <taxon>Bacteria</taxon>
        <taxon>Bacillati</taxon>
        <taxon>Actinomycetota</taxon>
        <taxon>Actinomycetes</taxon>
        <taxon>Micrococcales</taxon>
        <taxon>Intrasporangiaceae</taxon>
        <taxon>Intrasporangium</taxon>
    </lineage>
</organism>
<gene>
    <name evidence="2" type="ORF">N864_13180</name>
</gene>
<sequence>MPRPSRARGDACPPGRHRLAQRRGQRGPLPEWRIRRRREMRRPAGRHTPNRVARGPSARAGNGARDRCRRGRRGAPGRC</sequence>
<dbReference type="EMBL" id="AWQS01000256">
    <property type="protein sequence ID" value="EWT04386.1"/>
    <property type="molecule type" value="Genomic_DNA"/>
</dbReference>
<keyword evidence="3" id="KW-1185">Reference proteome</keyword>
<name>W9GDU0_9MICO</name>
<dbReference type="AlphaFoldDB" id="W9GDU0"/>
<evidence type="ECO:0000313" key="3">
    <source>
        <dbReference type="Proteomes" id="UP000019494"/>
    </source>
</evidence>
<evidence type="ECO:0000256" key="1">
    <source>
        <dbReference type="SAM" id="MobiDB-lite"/>
    </source>
</evidence>
<evidence type="ECO:0000313" key="2">
    <source>
        <dbReference type="EMBL" id="EWT04386.1"/>
    </source>
</evidence>
<accession>W9GDU0</accession>
<dbReference type="Proteomes" id="UP000019494">
    <property type="component" value="Unassembled WGS sequence"/>
</dbReference>
<feature type="compositionally biased region" description="Basic residues" evidence="1">
    <location>
        <begin position="34"/>
        <end position="49"/>
    </location>
</feature>
<comment type="caution">
    <text evidence="2">The sequence shown here is derived from an EMBL/GenBank/DDBJ whole genome shotgun (WGS) entry which is preliminary data.</text>
</comment>
<feature type="region of interest" description="Disordered" evidence="1">
    <location>
        <begin position="1"/>
        <end position="79"/>
    </location>
</feature>
<feature type="compositionally biased region" description="Basic residues" evidence="1">
    <location>
        <begin position="67"/>
        <end position="79"/>
    </location>
</feature>
<protein>
    <submittedName>
        <fullName evidence="2">Uncharacterized protein</fullName>
    </submittedName>
</protein>
<feature type="compositionally biased region" description="Basic residues" evidence="1">
    <location>
        <begin position="15"/>
        <end position="25"/>
    </location>
</feature>
<proteinExistence type="predicted"/>